<feature type="chain" id="PRO_5046789423" evidence="2">
    <location>
        <begin position="22"/>
        <end position="109"/>
    </location>
</feature>
<feature type="signal peptide" evidence="2">
    <location>
        <begin position="1"/>
        <end position="21"/>
    </location>
</feature>
<sequence length="109" mass="11875">MFKRYVVHFAFVIKHVYLVLGSKLQTPGRLRGQPAAGYARADPAMDPETRDPRAHPGRGPTEPGGPGPAKQPPGLSWHTPNHPALDTENHQHTSKQRHPPPAGSVASRK</sequence>
<keyword evidence="4" id="KW-1185">Reference proteome</keyword>
<dbReference type="EMBL" id="JAHRIO010067374">
    <property type="protein sequence ID" value="MEQ2180229.1"/>
    <property type="molecule type" value="Genomic_DNA"/>
</dbReference>
<reference evidence="3 4" key="1">
    <citation type="submission" date="2021-06" db="EMBL/GenBank/DDBJ databases">
        <authorList>
            <person name="Palmer J.M."/>
        </authorList>
    </citation>
    <scope>NUCLEOTIDE SEQUENCE [LARGE SCALE GENOMIC DNA]</scope>
    <source>
        <strain evidence="3 4">GA_2019</strain>
        <tissue evidence="3">Muscle</tissue>
    </source>
</reference>
<evidence type="ECO:0000313" key="4">
    <source>
        <dbReference type="Proteomes" id="UP001476798"/>
    </source>
</evidence>
<gene>
    <name evidence="3" type="ORF">GOODEAATRI_033764</name>
</gene>
<proteinExistence type="predicted"/>
<evidence type="ECO:0000256" key="1">
    <source>
        <dbReference type="SAM" id="MobiDB-lite"/>
    </source>
</evidence>
<comment type="caution">
    <text evidence="3">The sequence shown here is derived from an EMBL/GenBank/DDBJ whole genome shotgun (WGS) entry which is preliminary data.</text>
</comment>
<feature type="region of interest" description="Disordered" evidence="1">
    <location>
        <begin position="23"/>
        <end position="109"/>
    </location>
</feature>
<name>A0ABV0P9W6_9TELE</name>
<evidence type="ECO:0000313" key="3">
    <source>
        <dbReference type="EMBL" id="MEQ2180229.1"/>
    </source>
</evidence>
<protein>
    <submittedName>
        <fullName evidence="3">Uncharacterized protein</fullName>
    </submittedName>
</protein>
<dbReference type="Proteomes" id="UP001476798">
    <property type="component" value="Unassembled WGS sequence"/>
</dbReference>
<accession>A0ABV0P9W6</accession>
<organism evidence="3 4">
    <name type="scientific">Goodea atripinnis</name>
    <dbReference type="NCBI Taxonomy" id="208336"/>
    <lineage>
        <taxon>Eukaryota</taxon>
        <taxon>Metazoa</taxon>
        <taxon>Chordata</taxon>
        <taxon>Craniata</taxon>
        <taxon>Vertebrata</taxon>
        <taxon>Euteleostomi</taxon>
        <taxon>Actinopterygii</taxon>
        <taxon>Neopterygii</taxon>
        <taxon>Teleostei</taxon>
        <taxon>Neoteleostei</taxon>
        <taxon>Acanthomorphata</taxon>
        <taxon>Ovalentaria</taxon>
        <taxon>Atherinomorphae</taxon>
        <taxon>Cyprinodontiformes</taxon>
        <taxon>Goodeidae</taxon>
        <taxon>Goodea</taxon>
    </lineage>
</organism>
<evidence type="ECO:0000256" key="2">
    <source>
        <dbReference type="SAM" id="SignalP"/>
    </source>
</evidence>
<keyword evidence="2" id="KW-0732">Signal</keyword>